<dbReference type="AlphaFoldDB" id="A0A3L6D9U7"/>
<proteinExistence type="predicted"/>
<dbReference type="GO" id="GO:0004722">
    <property type="term" value="F:protein serine/threonine phosphatase activity"/>
    <property type="evidence" value="ECO:0007669"/>
    <property type="project" value="UniProtKB-EC"/>
</dbReference>
<dbReference type="EMBL" id="NCVQ01000010">
    <property type="protein sequence ID" value="PWZ05356.1"/>
    <property type="molecule type" value="Genomic_DNA"/>
</dbReference>
<gene>
    <name evidence="3" type="primary">Os05g0358500_20</name>
    <name evidence="3" type="ORF">Zm00014a_001577</name>
</gene>
<dbReference type="InterPro" id="IPR032801">
    <property type="entry name" value="PXL2A/B/C"/>
</dbReference>
<evidence type="ECO:0000256" key="2">
    <source>
        <dbReference type="SAM" id="MobiDB-lite"/>
    </source>
</evidence>
<evidence type="ECO:0000256" key="1">
    <source>
        <dbReference type="ARBA" id="ARBA00013081"/>
    </source>
</evidence>
<evidence type="ECO:0000313" key="3">
    <source>
        <dbReference type="EMBL" id="PWZ05356.1"/>
    </source>
</evidence>
<dbReference type="InterPro" id="IPR036457">
    <property type="entry name" value="PPM-type-like_dom_sf"/>
</dbReference>
<name>A0A3L6D9U7_MAIZE</name>
<dbReference type="Proteomes" id="UP000251960">
    <property type="component" value="Chromosome 9"/>
</dbReference>
<comment type="caution">
    <text evidence="3">The sequence shown here is derived from an EMBL/GenBank/DDBJ whole genome shotgun (WGS) entry which is preliminary data.</text>
</comment>
<dbReference type="EC" id="3.1.3.16" evidence="1"/>
<organism evidence="3">
    <name type="scientific">Zea mays</name>
    <name type="common">Maize</name>
    <dbReference type="NCBI Taxonomy" id="4577"/>
    <lineage>
        <taxon>Eukaryota</taxon>
        <taxon>Viridiplantae</taxon>
        <taxon>Streptophyta</taxon>
        <taxon>Embryophyta</taxon>
        <taxon>Tracheophyta</taxon>
        <taxon>Spermatophyta</taxon>
        <taxon>Magnoliopsida</taxon>
        <taxon>Liliopsida</taxon>
        <taxon>Poales</taxon>
        <taxon>Poaceae</taxon>
        <taxon>PACMAD clade</taxon>
        <taxon>Panicoideae</taxon>
        <taxon>Andropogonodae</taxon>
        <taxon>Andropogoneae</taxon>
        <taxon>Tripsacinae</taxon>
        <taxon>Zea</taxon>
    </lineage>
</organism>
<dbReference type="PANTHER" id="PTHR28630:SF23">
    <property type="entry name" value="THIOREDOXIN SUPERFAMILY PROTEIN"/>
    <property type="match status" value="1"/>
</dbReference>
<accession>A0A3L6D9U7</accession>
<sequence>MAACAAMYDKLWRRHRLDAVQSGCSALSIVKQGDLMVVANIGDSRPSQESSVLGMSRAFDDYYIEDCGVILASEGVSVVALLRHFGCPCCWELASVLKDTKERFDSAGVKLIAVGVGTPAKARILAEERLPFPLEYLYADPDQKSKPYLCKTCLVNGEVRLADPPVDPLSPLPQFIWYFGQEGPDRRLRRRQVQLALTLHAQRVQPRVQVHHRRRVRHPLSPGRRQGRQCPDLGHHRPGTCQGSSSYLETELLGIPDLLNQPNMSILKQLLQTLQPTKNFVDVLSEFQPSLGPCNVDYLYCGACKMLEDIMDSAHKRISCSVLISQAKMLEKDGRVKVILYRRYCKYTSGIVTLLKIYLLR</sequence>
<dbReference type="SUPFAM" id="SSF81606">
    <property type="entry name" value="PP2C-like"/>
    <property type="match status" value="1"/>
</dbReference>
<dbReference type="ExpressionAtlas" id="A0A3L6D9U7">
    <property type="expression patterns" value="baseline and differential"/>
</dbReference>
<protein>
    <recommendedName>
        <fullName evidence="1">protein-serine/threonine phosphatase</fullName>
        <ecNumber evidence="1">3.1.3.16</ecNumber>
    </recommendedName>
</protein>
<dbReference type="PANTHER" id="PTHR28630">
    <property type="match status" value="1"/>
</dbReference>
<feature type="region of interest" description="Disordered" evidence="2">
    <location>
        <begin position="219"/>
        <end position="241"/>
    </location>
</feature>
<reference evidence="3" key="1">
    <citation type="journal article" date="2018" name="Nat. Genet.">
        <title>Extensive intraspecific gene order and gene structural variations between Mo17 and other maize genomes.</title>
        <authorList>
            <person name="Sun S."/>
            <person name="Zhou Y."/>
            <person name="Chen J."/>
            <person name="Shi J."/>
            <person name="Zhao H."/>
            <person name="Zhao H."/>
            <person name="Song W."/>
            <person name="Zhang M."/>
            <person name="Cui Y."/>
            <person name="Dong X."/>
            <person name="Liu H."/>
            <person name="Ma X."/>
            <person name="Jiao Y."/>
            <person name="Wang B."/>
            <person name="Wei X."/>
            <person name="Stein J.C."/>
            <person name="Glaubitz J.C."/>
            <person name="Lu F."/>
            <person name="Yu G."/>
            <person name="Liang C."/>
            <person name="Fengler K."/>
            <person name="Li B."/>
            <person name="Rafalski A."/>
            <person name="Schnable P.S."/>
            <person name="Ware D.H."/>
            <person name="Buckler E.S."/>
            <person name="Lai J."/>
        </authorList>
    </citation>
    <scope>NUCLEOTIDE SEQUENCE [LARGE SCALE GENOMIC DNA]</scope>
    <source>
        <tissue evidence="3">Seedling</tissue>
    </source>
</reference>